<evidence type="ECO:0000259" key="2">
    <source>
        <dbReference type="SMART" id="SM00382"/>
    </source>
</evidence>
<dbReference type="Proteomes" id="UP000464780">
    <property type="component" value="Chromosome"/>
</dbReference>
<keyword evidence="1" id="KW-0547">Nucleotide-binding</keyword>
<name>A0AB73UM26_BACCE</name>
<dbReference type="InterPro" id="IPR003959">
    <property type="entry name" value="ATPase_AAA_core"/>
</dbReference>
<proteinExistence type="inferred from homology"/>
<keyword evidence="1 3" id="KW-0067">ATP-binding</keyword>
<dbReference type="GO" id="GO:0016887">
    <property type="term" value="F:ATP hydrolysis activity"/>
    <property type="evidence" value="ECO:0007669"/>
    <property type="project" value="InterPro"/>
</dbReference>
<dbReference type="AlphaFoldDB" id="A0AB73UM26"/>
<dbReference type="Gene3D" id="3.40.50.300">
    <property type="entry name" value="P-loop containing nucleotide triphosphate hydrolases"/>
    <property type="match status" value="1"/>
</dbReference>
<dbReference type="SUPFAM" id="SSF52540">
    <property type="entry name" value="P-loop containing nucleoside triphosphate hydrolases"/>
    <property type="match status" value="1"/>
</dbReference>
<sequence length="389" mass="45035">MRGEYLVNLIKYHYGNDNQKFEETVKNIIENEKKKRNTTLAEKILDVYQDSKGKREAKEWTGEYSYEPSSGLVMKDIKKTNSILTSPKDKTSSNNLFDLYYPSDYKIEQLVLSEEVKQKVNEVTFEHKNRHKLKKLHLTTENRLLLCGPPGCGKTSTAHFLSYVLDMPLAYVRLDSVITSLLGQTGINIRKIFEAVNDQEIVLFLDEFDAIAKKRDDNHELGELKRVVNTLLQNIDLLPENVFLVAATNHQNLLDKAVWRRFNTVLYLDYPDEKLRKKYIKNILVKFEGNLEIDVNLEKVSRVCIGLSFANIQEILNKAIKKCILHENKQTLNTNDILEALSNSIFLYNKKDRENLSKLKELKESGLSIRELSDLTSIPRSTLSDWMNK</sequence>
<evidence type="ECO:0000313" key="4">
    <source>
        <dbReference type="Proteomes" id="UP000464780"/>
    </source>
</evidence>
<dbReference type="SMART" id="SM00382">
    <property type="entry name" value="AAA"/>
    <property type="match status" value="1"/>
</dbReference>
<dbReference type="Pfam" id="PF00004">
    <property type="entry name" value="AAA"/>
    <property type="match status" value="1"/>
</dbReference>
<dbReference type="PANTHER" id="PTHR23077">
    <property type="entry name" value="AAA-FAMILY ATPASE"/>
    <property type="match status" value="1"/>
</dbReference>
<dbReference type="PROSITE" id="PS00674">
    <property type="entry name" value="AAA"/>
    <property type="match status" value="1"/>
</dbReference>
<dbReference type="InterPro" id="IPR050168">
    <property type="entry name" value="AAA_ATPase_domain"/>
</dbReference>
<evidence type="ECO:0000256" key="1">
    <source>
        <dbReference type="RuleBase" id="RU003651"/>
    </source>
</evidence>
<dbReference type="Gene3D" id="1.10.8.60">
    <property type="match status" value="1"/>
</dbReference>
<evidence type="ECO:0000313" key="3">
    <source>
        <dbReference type="EMBL" id="QHV45480.1"/>
    </source>
</evidence>
<organism evidence="3 4">
    <name type="scientific">Bacillus cereus</name>
    <dbReference type="NCBI Taxonomy" id="1396"/>
    <lineage>
        <taxon>Bacteria</taxon>
        <taxon>Bacillati</taxon>
        <taxon>Bacillota</taxon>
        <taxon>Bacilli</taxon>
        <taxon>Bacillales</taxon>
        <taxon>Bacillaceae</taxon>
        <taxon>Bacillus</taxon>
        <taxon>Bacillus cereus group</taxon>
    </lineage>
</organism>
<reference evidence="3 4" key="1">
    <citation type="submission" date="2018-03" db="EMBL/GenBank/DDBJ databases">
        <title>The complete genome of bacterial strain SGAir0260.</title>
        <authorList>
            <person name="Schuster S.C."/>
        </authorList>
    </citation>
    <scope>NUCLEOTIDE SEQUENCE [LARGE SCALE GENOMIC DNA]</scope>
    <source>
        <strain evidence="3 4">SGAir0260</strain>
    </source>
</reference>
<protein>
    <submittedName>
        <fullName evidence="3">ATP-binding protein</fullName>
    </submittedName>
</protein>
<accession>A0AB73UM26</accession>
<gene>
    <name evidence="3" type="ORF">C1N66_20955</name>
</gene>
<feature type="domain" description="AAA+ ATPase" evidence="2">
    <location>
        <begin position="140"/>
        <end position="272"/>
    </location>
</feature>
<dbReference type="PANTHER" id="PTHR23077:SF198">
    <property type="entry name" value="ATP-DEPENDENT ZINC METALLOPROTEASE FTSH"/>
    <property type="match status" value="1"/>
</dbReference>
<dbReference type="InterPro" id="IPR003593">
    <property type="entry name" value="AAA+_ATPase"/>
</dbReference>
<dbReference type="InterPro" id="IPR001387">
    <property type="entry name" value="Cro/C1-type_HTH"/>
</dbReference>
<dbReference type="EMBL" id="CP028009">
    <property type="protein sequence ID" value="QHV45480.1"/>
    <property type="molecule type" value="Genomic_DNA"/>
</dbReference>
<dbReference type="CDD" id="cd19481">
    <property type="entry name" value="RecA-like_protease"/>
    <property type="match status" value="1"/>
</dbReference>
<comment type="similarity">
    <text evidence="1">Belongs to the AAA ATPase family.</text>
</comment>
<dbReference type="CDD" id="cd00093">
    <property type="entry name" value="HTH_XRE"/>
    <property type="match status" value="1"/>
</dbReference>
<dbReference type="GO" id="GO:0005524">
    <property type="term" value="F:ATP binding"/>
    <property type="evidence" value="ECO:0007669"/>
    <property type="project" value="UniProtKB-KW"/>
</dbReference>
<dbReference type="RefSeq" id="WP_162280400.1">
    <property type="nucleotide sequence ID" value="NZ_CP028009.1"/>
</dbReference>
<dbReference type="InterPro" id="IPR003960">
    <property type="entry name" value="ATPase_AAA_CS"/>
</dbReference>
<dbReference type="InterPro" id="IPR027417">
    <property type="entry name" value="P-loop_NTPase"/>
</dbReference>